<reference evidence="1 2" key="1">
    <citation type="submission" date="2021-04" db="EMBL/GenBank/DDBJ databases">
        <authorList>
            <person name="Shkoporov A.N."/>
            <person name="Stockdale S.R."/>
            <person name="Guerin E."/>
            <person name="Ross R.P."/>
            <person name="Hill C."/>
        </authorList>
    </citation>
    <scope>NUCLEOTIDE SEQUENCE [LARGE SCALE GENOMIC DNA]</scope>
    <source>
        <strain evidence="2">cr123_1</strain>
    </source>
</reference>
<organism evidence="1 2">
    <name type="scientific">uncultured phage cr123_1</name>
    <dbReference type="NCBI Taxonomy" id="2986401"/>
    <lineage>
        <taxon>Viruses</taxon>
        <taxon>Duplodnaviria</taxon>
        <taxon>Heunggongvirae</taxon>
        <taxon>Uroviricota</taxon>
        <taxon>Caudoviricetes</taxon>
        <taxon>Crassvirales</taxon>
        <taxon>Intestiviridae</taxon>
        <taxon>Crudevirinae</taxon>
        <taxon>Delmidovirus</taxon>
        <taxon>Delmidovirus copri</taxon>
    </lineage>
</organism>
<evidence type="ECO:0000313" key="2">
    <source>
        <dbReference type="Proteomes" id="UP000827429"/>
    </source>
</evidence>
<dbReference type="RefSeq" id="YP_010358790.1">
    <property type="nucleotide sequence ID" value="NC_062766.1"/>
</dbReference>
<dbReference type="GeneID" id="75691357"/>
<protein>
    <submittedName>
        <fullName evidence="1">Uncharacterized protein</fullName>
    </submittedName>
</protein>
<keyword evidence="2" id="KW-1185">Reference proteome</keyword>
<evidence type="ECO:0000313" key="1">
    <source>
        <dbReference type="EMBL" id="QWM89218.1"/>
    </source>
</evidence>
<dbReference type="EMBL" id="MZ130476">
    <property type="protein sequence ID" value="QWM89218.1"/>
    <property type="molecule type" value="Genomic_DNA"/>
</dbReference>
<gene>
    <name evidence="1" type="primary">gp_15319</name>
</gene>
<dbReference type="KEGG" id="vg:75691357"/>
<sequence length="91" mass="10590">MGKLIRRVDADTISKYLGKECFNDLGQKCVVVGYCKAYRLFILAVLDKDANGVWNMTPYHDEKEVLDEDDVILVHSPMYTQYRYSDCIFIE</sequence>
<name>A0AAE7V3E1_9CAUD</name>
<dbReference type="Proteomes" id="UP000827429">
    <property type="component" value="Segment"/>
</dbReference>
<accession>A0AAE7V3E1</accession>
<proteinExistence type="predicted"/>